<evidence type="ECO:0000259" key="3">
    <source>
        <dbReference type="Pfam" id="PF04927"/>
    </source>
</evidence>
<dbReference type="EMBL" id="JABFUD020000018">
    <property type="protein sequence ID" value="KAI5066419.1"/>
    <property type="molecule type" value="Genomic_DNA"/>
</dbReference>
<evidence type="ECO:0000256" key="1">
    <source>
        <dbReference type="ARBA" id="ARBA00010733"/>
    </source>
</evidence>
<feature type="domain" description="SMP" evidence="3">
    <location>
        <begin position="10"/>
        <end position="64"/>
    </location>
</feature>
<comment type="similarity">
    <text evidence="1">Belongs to the LEA type SMP family.</text>
</comment>
<evidence type="ECO:0000313" key="5">
    <source>
        <dbReference type="Proteomes" id="UP000886520"/>
    </source>
</evidence>
<evidence type="ECO:0000256" key="2">
    <source>
        <dbReference type="ARBA" id="ARBA00022737"/>
    </source>
</evidence>
<name>A0A9D4UFK2_ADICA</name>
<organism evidence="4 5">
    <name type="scientific">Adiantum capillus-veneris</name>
    <name type="common">Maidenhair fern</name>
    <dbReference type="NCBI Taxonomy" id="13818"/>
    <lineage>
        <taxon>Eukaryota</taxon>
        <taxon>Viridiplantae</taxon>
        <taxon>Streptophyta</taxon>
        <taxon>Embryophyta</taxon>
        <taxon>Tracheophyta</taxon>
        <taxon>Polypodiopsida</taxon>
        <taxon>Polypodiidae</taxon>
        <taxon>Polypodiales</taxon>
        <taxon>Pteridineae</taxon>
        <taxon>Pteridaceae</taxon>
        <taxon>Vittarioideae</taxon>
        <taxon>Adiantum</taxon>
    </lineage>
</organism>
<dbReference type="PANTHER" id="PTHR31174:SF7">
    <property type="entry name" value="LATE EMBRYOGENESIS ABUNDANT PROTEIN 31-RELATED"/>
    <property type="match status" value="1"/>
</dbReference>
<accession>A0A9D4UFK2</accession>
<proteinExistence type="inferred from homology"/>
<gene>
    <name evidence="4" type="ORF">GOP47_0019043</name>
</gene>
<keyword evidence="2" id="KW-0677">Repeat</keyword>
<dbReference type="InterPro" id="IPR042971">
    <property type="entry name" value="LEA_SMP"/>
</dbReference>
<comment type="caution">
    <text evidence="4">The sequence shown here is derived from an EMBL/GenBank/DDBJ whole genome shotgun (WGS) entry which is preliminary data.</text>
</comment>
<protein>
    <recommendedName>
        <fullName evidence="3">SMP domain-containing protein</fullName>
    </recommendedName>
</protein>
<dbReference type="InterPro" id="IPR007011">
    <property type="entry name" value="LEA_SMP_dom"/>
</dbReference>
<feature type="domain" description="SMP" evidence="3">
    <location>
        <begin position="156"/>
        <end position="212"/>
    </location>
</feature>
<evidence type="ECO:0000313" key="4">
    <source>
        <dbReference type="EMBL" id="KAI5066419.1"/>
    </source>
</evidence>
<feature type="domain" description="SMP" evidence="3">
    <location>
        <begin position="220"/>
        <end position="278"/>
    </location>
</feature>
<reference evidence="4" key="1">
    <citation type="submission" date="2021-01" db="EMBL/GenBank/DDBJ databases">
        <title>Adiantum capillus-veneris genome.</title>
        <authorList>
            <person name="Fang Y."/>
            <person name="Liao Q."/>
        </authorList>
    </citation>
    <scope>NUCLEOTIDE SEQUENCE</scope>
    <source>
        <strain evidence="4">H3</strain>
        <tissue evidence="4">Leaf</tissue>
    </source>
</reference>
<dbReference type="PANTHER" id="PTHR31174">
    <property type="entry name" value="SEED MATURATION FAMILY PROTEIN"/>
    <property type="match status" value="1"/>
</dbReference>
<dbReference type="AlphaFoldDB" id="A0A9D4UFK2"/>
<dbReference type="OrthoDB" id="2014755at2759"/>
<keyword evidence="5" id="KW-1185">Reference proteome</keyword>
<dbReference type="Proteomes" id="UP000886520">
    <property type="component" value="Chromosome 18"/>
</dbReference>
<dbReference type="Pfam" id="PF04927">
    <property type="entry name" value="SMP"/>
    <property type="match status" value="3"/>
</dbReference>
<sequence length="282" mass="28855">MASQQQERPITYGDVFAAQGYVGEQPVTREDASLMQSLETMALGSTPKGGVASAMQSAADRNMAAGAIPPDAHTIVAEQGMTLEQATVPGMVMQTEYVAGQPVAETMAQVTQVEYPAYPALAGETTLPTDISTLAIPSDVIDHTTPVSHVVIEKPVTIGEAMEAAAVGAGDTTLEDSDARAIQSAETRALGQSPGADNIGAVAQSAVATNEQFGTPAAHVSLSDVLEGATARLPSDKVVTPEDAAKVMEAELRGRPTGVPVKEGGVADCVQAAADVNTMISP</sequence>